<gene>
    <name evidence="1" type="ORF">Fmac_008524</name>
</gene>
<proteinExistence type="predicted"/>
<organism evidence="1 2">
    <name type="scientific">Flemingia macrophylla</name>
    <dbReference type="NCBI Taxonomy" id="520843"/>
    <lineage>
        <taxon>Eukaryota</taxon>
        <taxon>Viridiplantae</taxon>
        <taxon>Streptophyta</taxon>
        <taxon>Embryophyta</taxon>
        <taxon>Tracheophyta</taxon>
        <taxon>Spermatophyta</taxon>
        <taxon>Magnoliopsida</taxon>
        <taxon>eudicotyledons</taxon>
        <taxon>Gunneridae</taxon>
        <taxon>Pentapetalae</taxon>
        <taxon>rosids</taxon>
        <taxon>fabids</taxon>
        <taxon>Fabales</taxon>
        <taxon>Fabaceae</taxon>
        <taxon>Papilionoideae</taxon>
        <taxon>50 kb inversion clade</taxon>
        <taxon>NPAAA clade</taxon>
        <taxon>indigoferoid/millettioid clade</taxon>
        <taxon>Phaseoleae</taxon>
        <taxon>Flemingia</taxon>
    </lineage>
</organism>
<reference evidence="1 2" key="1">
    <citation type="submission" date="2024-08" db="EMBL/GenBank/DDBJ databases">
        <title>Insights into the chromosomal genome structure of Flemingia macrophylla.</title>
        <authorList>
            <person name="Ding Y."/>
            <person name="Zhao Y."/>
            <person name="Bi W."/>
            <person name="Wu M."/>
            <person name="Zhao G."/>
            <person name="Gong Y."/>
            <person name="Li W."/>
            <person name="Zhang P."/>
        </authorList>
    </citation>
    <scope>NUCLEOTIDE SEQUENCE [LARGE SCALE GENOMIC DNA]</scope>
    <source>
        <strain evidence="1">DYQJB</strain>
        <tissue evidence="1">Leaf</tissue>
    </source>
</reference>
<protein>
    <submittedName>
        <fullName evidence="1">Uncharacterized protein</fullName>
    </submittedName>
</protein>
<dbReference type="Proteomes" id="UP001603857">
    <property type="component" value="Unassembled WGS sequence"/>
</dbReference>
<evidence type="ECO:0000313" key="1">
    <source>
        <dbReference type="EMBL" id="KAL2340584.1"/>
    </source>
</evidence>
<name>A0ABD1MXQ2_9FABA</name>
<accession>A0ABD1MXQ2</accession>
<comment type="caution">
    <text evidence="1">The sequence shown here is derived from an EMBL/GenBank/DDBJ whole genome shotgun (WGS) entry which is preliminary data.</text>
</comment>
<keyword evidence="2" id="KW-1185">Reference proteome</keyword>
<evidence type="ECO:0000313" key="2">
    <source>
        <dbReference type="Proteomes" id="UP001603857"/>
    </source>
</evidence>
<sequence>MDGDGRARPRRDNVVWIGDEGSTNRVVSMKHKMTRESESGNSSYNWMIGYWKKVRKWIS</sequence>
<dbReference type="EMBL" id="JBGMDY010000003">
    <property type="protein sequence ID" value="KAL2340584.1"/>
    <property type="molecule type" value="Genomic_DNA"/>
</dbReference>
<dbReference type="AlphaFoldDB" id="A0ABD1MXQ2"/>